<name>A0A072PDA2_9EURO</name>
<dbReference type="InterPro" id="IPR001441">
    <property type="entry name" value="UPP_synth-like"/>
</dbReference>
<dbReference type="HOGENOM" id="CLU_038505_0_2_1"/>
<keyword evidence="2" id="KW-0808">Transferase</keyword>
<feature type="region of interest" description="Disordered" evidence="3">
    <location>
        <begin position="366"/>
        <end position="409"/>
    </location>
</feature>
<comment type="caution">
    <text evidence="4">The sequence shown here is derived from an EMBL/GenBank/DDBJ whole genome shotgun (WGS) entry which is preliminary data.</text>
</comment>
<feature type="compositionally biased region" description="Low complexity" evidence="3">
    <location>
        <begin position="274"/>
        <end position="287"/>
    </location>
</feature>
<reference evidence="4 5" key="1">
    <citation type="submission" date="2013-03" db="EMBL/GenBank/DDBJ databases">
        <title>The Genome Sequence of Exophiala aquamarina CBS 119918.</title>
        <authorList>
            <consortium name="The Broad Institute Genomics Platform"/>
            <person name="Cuomo C."/>
            <person name="de Hoog S."/>
            <person name="Gorbushina A."/>
            <person name="Walker B."/>
            <person name="Young S.K."/>
            <person name="Zeng Q."/>
            <person name="Gargeya S."/>
            <person name="Fitzgerald M."/>
            <person name="Haas B."/>
            <person name="Abouelleil A."/>
            <person name="Allen A.W."/>
            <person name="Alvarado L."/>
            <person name="Arachchi H.M."/>
            <person name="Berlin A.M."/>
            <person name="Chapman S.B."/>
            <person name="Gainer-Dewar J."/>
            <person name="Goldberg J."/>
            <person name="Griggs A."/>
            <person name="Gujja S."/>
            <person name="Hansen M."/>
            <person name="Howarth C."/>
            <person name="Imamovic A."/>
            <person name="Ireland A."/>
            <person name="Larimer J."/>
            <person name="McCowan C."/>
            <person name="Murphy C."/>
            <person name="Pearson M."/>
            <person name="Poon T.W."/>
            <person name="Priest M."/>
            <person name="Roberts A."/>
            <person name="Saif S."/>
            <person name="Shea T."/>
            <person name="Sisk P."/>
            <person name="Sykes S."/>
            <person name="Wortman J."/>
            <person name="Nusbaum C."/>
            <person name="Birren B."/>
        </authorList>
    </citation>
    <scope>NUCLEOTIDE SEQUENCE [LARGE SCALE GENOMIC DNA]</scope>
    <source>
        <strain evidence="4 5">CBS 119918</strain>
    </source>
</reference>
<dbReference type="GO" id="GO:0016020">
    <property type="term" value="C:membrane"/>
    <property type="evidence" value="ECO:0007669"/>
    <property type="project" value="TreeGrafter"/>
</dbReference>
<proteinExistence type="inferred from homology"/>
<dbReference type="Gene3D" id="3.40.1180.10">
    <property type="entry name" value="Decaprenyl diphosphate synthase-like"/>
    <property type="match status" value="1"/>
</dbReference>
<dbReference type="GO" id="GO:0016094">
    <property type="term" value="P:polyprenol biosynthetic process"/>
    <property type="evidence" value="ECO:0007669"/>
    <property type="project" value="TreeGrafter"/>
</dbReference>
<dbReference type="NCBIfam" id="TIGR00055">
    <property type="entry name" value="uppS"/>
    <property type="match status" value="1"/>
</dbReference>
<dbReference type="GO" id="GO:0005783">
    <property type="term" value="C:endoplasmic reticulum"/>
    <property type="evidence" value="ECO:0007669"/>
    <property type="project" value="TreeGrafter"/>
</dbReference>
<dbReference type="VEuPathDB" id="FungiDB:A1O9_05170"/>
<evidence type="ECO:0000313" key="5">
    <source>
        <dbReference type="Proteomes" id="UP000027920"/>
    </source>
</evidence>
<dbReference type="PANTHER" id="PTHR10291:SF43">
    <property type="entry name" value="DEHYDRODOLICHYL DIPHOSPHATE SYNTHASE COMPLEX SUBUNIT DHDDS"/>
    <property type="match status" value="1"/>
</dbReference>
<dbReference type="SUPFAM" id="SSF64005">
    <property type="entry name" value="Undecaprenyl diphosphate synthase"/>
    <property type="match status" value="2"/>
</dbReference>
<dbReference type="GO" id="GO:0005811">
    <property type="term" value="C:lipid droplet"/>
    <property type="evidence" value="ECO:0007669"/>
    <property type="project" value="TreeGrafter"/>
</dbReference>
<dbReference type="InterPro" id="IPR036424">
    <property type="entry name" value="UPP_synth-like_sf"/>
</dbReference>
<dbReference type="STRING" id="1182545.A0A072PDA2"/>
<feature type="compositionally biased region" description="Low complexity" evidence="3">
    <location>
        <begin position="226"/>
        <end position="247"/>
    </location>
</feature>
<gene>
    <name evidence="4" type="ORF">A1O9_05170</name>
</gene>
<dbReference type="CDD" id="cd00475">
    <property type="entry name" value="Cis_IPPS"/>
    <property type="match status" value="1"/>
</dbReference>
<dbReference type="Pfam" id="PF01255">
    <property type="entry name" value="Prenyltransf"/>
    <property type="match status" value="2"/>
</dbReference>
<dbReference type="Proteomes" id="UP000027920">
    <property type="component" value="Unassembled WGS sequence"/>
</dbReference>
<accession>A0A072PDA2</accession>
<organism evidence="4 5">
    <name type="scientific">Exophiala aquamarina CBS 119918</name>
    <dbReference type="NCBI Taxonomy" id="1182545"/>
    <lineage>
        <taxon>Eukaryota</taxon>
        <taxon>Fungi</taxon>
        <taxon>Dikarya</taxon>
        <taxon>Ascomycota</taxon>
        <taxon>Pezizomycotina</taxon>
        <taxon>Eurotiomycetes</taxon>
        <taxon>Chaetothyriomycetidae</taxon>
        <taxon>Chaetothyriales</taxon>
        <taxon>Herpotrichiellaceae</taxon>
        <taxon>Exophiala</taxon>
    </lineage>
</organism>
<sequence>MSRFRKWALSSPPAEWALNQLRDLLVGALRQGPVPKHVSFVMDGNRRFAKNHRMETIEGHNLGFEALAKILEVCYKAGVTHVTIYAFSIENFKRSKYEVDALMEMAKIKLKQLVQHGDLLDRYGACIRILGQRELIKPDVLEAVDRAVEMTSKNGNCVLNICFPYTSREEITSAIRDTVQEYSQPLPQSALDKERNSPFKAERIANTIRSQHLSEYPNLSPTYLHPSVSDLQSPSSSTTSLSSLSQAHSEHDSSSVSTSTTLHHDDTSPPSRLSMKPTSSKPKYPSPELITPQTISSHMYTSSDPPIDLLIRTSGVSRLSDFMLWQCHETTQIVFLDVLWPDFDLWSFLPVLWEWQWRQRKTLGDAANRDDGAENEKDSRKKLPESTSTNTARSIRGTGKDTILARASP</sequence>
<dbReference type="GeneID" id="25280096"/>
<feature type="compositionally biased region" description="Basic and acidic residues" evidence="3">
    <location>
        <begin position="367"/>
        <end position="384"/>
    </location>
</feature>
<evidence type="ECO:0000256" key="1">
    <source>
        <dbReference type="ARBA" id="ARBA00005432"/>
    </source>
</evidence>
<evidence type="ECO:0000313" key="4">
    <source>
        <dbReference type="EMBL" id="KEF57253.1"/>
    </source>
</evidence>
<dbReference type="EMBL" id="AMGV01000004">
    <property type="protein sequence ID" value="KEF57253.1"/>
    <property type="molecule type" value="Genomic_DNA"/>
</dbReference>
<dbReference type="HAMAP" id="MF_01139">
    <property type="entry name" value="ISPT"/>
    <property type="match status" value="1"/>
</dbReference>
<comment type="similarity">
    <text evidence="1">Belongs to the UPP synthase family.</text>
</comment>
<dbReference type="AlphaFoldDB" id="A0A072PDA2"/>
<evidence type="ECO:0000256" key="3">
    <source>
        <dbReference type="SAM" id="MobiDB-lite"/>
    </source>
</evidence>
<feature type="region of interest" description="Disordered" evidence="3">
    <location>
        <begin position="217"/>
        <end position="290"/>
    </location>
</feature>
<dbReference type="PROSITE" id="PS01066">
    <property type="entry name" value="UPP_SYNTHASE"/>
    <property type="match status" value="1"/>
</dbReference>
<dbReference type="GO" id="GO:1904423">
    <property type="term" value="C:dehydrodolichyl diphosphate synthase complex"/>
    <property type="evidence" value="ECO:0007669"/>
    <property type="project" value="TreeGrafter"/>
</dbReference>
<dbReference type="PANTHER" id="PTHR10291">
    <property type="entry name" value="DEHYDRODOLICHYL DIPHOSPHATE SYNTHASE FAMILY MEMBER"/>
    <property type="match status" value="1"/>
</dbReference>
<dbReference type="GO" id="GO:0045547">
    <property type="term" value="F:ditrans,polycis-polyprenyl diphosphate synthase [(2E,6E)-farnesyl diphosphate specific] activity"/>
    <property type="evidence" value="ECO:0007669"/>
    <property type="project" value="TreeGrafter"/>
</dbReference>
<evidence type="ECO:0000256" key="2">
    <source>
        <dbReference type="ARBA" id="ARBA00022679"/>
    </source>
</evidence>
<dbReference type="InterPro" id="IPR018520">
    <property type="entry name" value="UPP_synth-like_CS"/>
</dbReference>
<dbReference type="OrthoDB" id="4173905at2759"/>
<dbReference type="RefSeq" id="XP_013259843.1">
    <property type="nucleotide sequence ID" value="XM_013404389.1"/>
</dbReference>
<protein>
    <submittedName>
        <fullName evidence="4">Undecaprenyl diphosphate synthase</fullName>
    </submittedName>
</protein>
<keyword evidence="5" id="KW-1185">Reference proteome</keyword>